<sequence>MVRGCISPFGDLVVSGLKSPSGRNAWGQFRNLSMVPRKDQSETVNTRNRTPTPFPVMNKMQPFGTQPPSLTRANTGMRDQTTSLGRRGEKQSLQLLVLSLLGNALALFTSLLVSQPMLCMASATANNRYNNRCEYCDDYNLTKVFDDTEDNESALRSTGTFLSRVQAPPLALWLDGGSESLRSPCCGLGKYKNQTY</sequence>
<reference evidence="2 3" key="1">
    <citation type="journal article" date="2021" name="Elife">
        <title>Chloroplast acquisition without the gene transfer in kleptoplastic sea slugs, Plakobranchus ocellatus.</title>
        <authorList>
            <person name="Maeda T."/>
            <person name="Takahashi S."/>
            <person name="Yoshida T."/>
            <person name="Shimamura S."/>
            <person name="Takaki Y."/>
            <person name="Nagai Y."/>
            <person name="Toyoda A."/>
            <person name="Suzuki Y."/>
            <person name="Arimoto A."/>
            <person name="Ishii H."/>
            <person name="Satoh N."/>
            <person name="Nishiyama T."/>
            <person name="Hasebe M."/>
            <person name="Maruyama T."/>
            <person name="Minagawa J."/>
            <person name="Obokata J."/>
            <person name="Shigenobu S."/>
        </authorList>
    </citation>
    <scope>NUCLEOTIDE SEQUENCE [LARGE SCALE GENOMIC DNA]</scope>
</reference>
<comment type="caution">
    <text evidence="2">The sequence shown here is derived from an EMBL/GenBank/DDBJ whole genome shotgun (WGS) entry which is preliminary data.</text>
</comment>
<organism evidence="2 3">
    <name type="scientific">Plakobranchus ocellatus</name>
    <dbReference type="NCBI Taxonomy" id="259542"/>
    <lineage>
        <taxon>Eukaryota</taxon>
        <taxon>Metazoa</taxon>
        <taxon>Spiralia</taxon>
        <taxon>Lophotrochozoa</taxon>
        <taxon>Mollusca</taxon>
        <taxon>Gastropoda</taxon>
        <taxon>Heterobranchia</taxon>
        <taxon>Euthyneura</taxon>
        <taxon>Panpulmonata</taxon>
        <taxon>Sacoglossa</taxon>
        <taxon>Placobranchoidea</taxon>
        <taxon>Plakobranchidae</taxon>
        <taxon>Plakobranchus</taxon>
    </lineage>
</organism>
<protein>
    <submittedName>
        <fullName evidence="2">Uncharacterized protein</fullName>
    </submittedName>
</protein>
<evidence type="ECO:0000256" key="1">
    <source>
        <dbReference type="SAM" id="MobiDB-lite"/>
    </source>
</evidence>
<keyword evidence="3" id="KW-1185">Reference proteome</keyword>
<dbReference type="AlphaFoldDB" id="A0AAV3YDG9"/>
<feature type="region of interest" description="Disordered" evidence="1">
    <location>
        <begin position="28"/>
        <end position="84"/>
    </location>
</feature>
<proteinExistence type="predicted"/>
<evidence type="ECO:0000313" key="2">
    <source>
        <dbReference type="EMBL" id="GFN80926.1"/>
    </source>
</evidence>
<name>A0AAV3YDG9_9GAST</name>
<dbReference type="EMBL" id="BLXT01000847">
    <property type="protein sequence ID" value="GFN80926.1"/>
    <property type="molecule type" value="Genomic_DNA"/>
</dbReference>
<gene>
    <name evidence="2" type="ORF">PoB_000743200</name>
</gene>
<feature type="compositionally biased region" description="Polar residues" evidence="1">
    <location>
        <begin position="42"/>
        <end position="51"/>
    </location>
</feature>
<accession>A0AAV3YDG9</accession>
<evidence type="ECO:0000313" key="3">
    <source>
        <dbReference type="Proteomes" id="UP000735302"/>
    </source>
</evidence>
<dbReference type="Proteomes" id="UP000735302">
    <property type="component" value="Unassembled WGS sequence"/>
</dbReference>
<feature type="compositionally biased region" description="Polar residues" evidence="1">
    <location>
        <begin position="63"/>
        <end position="84"/>
    </location>
</feature>